<sequence length="376" mass="43035">MRILIIDTYPVRRGAQIFVSDLASALSNTGHDCNIIYLYSEIGYGSRLTSKVDTFCFHENPKDLTEKIPGFNFRLLFKIRKYIRNYNPEVILLNGSRTLKYGAILRYLTDKNLKWIYRVIDDASYWNSSFFSNFLYKHFIISNFDGAIGVSRHSLNAMIAHYNFKKPTNAIHRAFDFNKFSESLSKLNSRRLLGLNDNDEVLLFIGNISSQKRLDRFLEISMRLKSKRPSLVALIIGDGPDLLKYKSTIDIHDWISFHGYQENVGLYLAASDIHILCSDTEGLPGVVLEAAFFNVPTLASNVGGVSECIIDGQTGYLVDKDKVDEFVNLADILFSDPELIEIIGRKANDFIRNNFRMELTAKSYLKFFEDVFKTNN</sequence>
<feature type="domain" description="Glycosyltransferase subfamily 4-like N-terminal" evidence="2">
    <location>
        <begin position="14"/>
        <end position="176"/>
    </location>
</feature>
<keyword evidence="4" id="KW-1185">Reference proteome</keyword>
<dbReference type="EMBL" id="JBHSAV010000059">
    <property type="protein sequence ID" value="MFC3977741.1"/>
    <property type="molecule type" value="Genomic_DNA"/>
</dbReference>
<keyword evidence="3" id="KW-0808">Transferase</keyword>
<evidence type="ECO:0000313" key="4">
    <source>
        <dbReference type="Proteomes" id="UP001595766"/>
    </source>
</evidence>
<comment type="caution">
    <text evidence="3">The sequence shown here is derived from an EMBL/GenBank/DDBJ whole genome shotgun (WGS) entry which is preliminary data.</text>
</comment>
<dbReference type="PANTHER" id="PTHR12526:SF630">
    <property type="entry name" value="GLYCOSYLTRANSFERASE"/>
    <property type="match status" value="1"/>
</dbReference>
<dbReference type="Proteomes" id="UP001595766">
    <property type="component" value="Unassembled WGS sequence"/>
</dbReference>
<dbReference type="InterPro" id="IPR001296">
    <property type="entry name" value="Glyco_trans_1"/>
</dbReference>
<reference evidence="4" key="1">
    <citation type="journal article" date="2019" name="Int. J. Syst. Evol. Microbiol.">
        <title>The Global Catalogue of Microorganisms (GCM) 10K type strain sequencing project: providing services to taxonomists for standard genome sequencing and annotation.</title>
        <authorList>
            <consortium name="The Broad Institute Genomics Platform"/>
            <consortium name="The Broad Institute Genome Sequencing Center for Infectious Disease"/>
            <person name="Wu L."/>
            <person name="Ma J."/>
        </authorList>
    </citation>
    <scope>NUCLEOTIDE SEQUENCE [LARGE SCALE GENOMIC DNA]</scope>
    <source>
        <strain evidence="4">CECT 8551</strain>
    </source>
</reference>
<dbReference type="Pfam" id="PF00534">
    <property type="entry name" value="Glycos_transf_1"/>
    <property type="match status" value="1"/>
</dbReference>
<dbReference type="Pfam" id="PF13439">
    <property type="entry name" value="Glyco_transf_4"/>
    <property type="match status" value="1"/>
</dbReference>
<organism evidence="3 4">
    <name type="scientific">Belliella kenyensis</name>
    <dbReference type="NCBI Taxonomy" id="1472724"/>
    <lineage>
        <taxon>Bacteria</taxon>
        <taxon>Pseudomonadati</taxon>
        <taxon>Bacteroidota</taxon>
        <taxon>Cytophagia</taxon>
        <taxon>Cytophagales</taxon>
        <taxon>Cyclobacteriaceae</taxon>
        <taxon>Belliella</taxon>
    </lineage>
</organism>
<evidence type="ECO:0000259" key="1">
    <source>
        <dbReference type="Pfam" id="PF00534"/>
    </source>
</evidence>
<dbReference type="GO" id="GO:0016757">
    <property type="term" value="F:glycosyltransferase activity"/>
    <property type="evidence" value="ECO:0007669"/>
    <property type="project" value="UniProtKB-KW"/>
</dbReference>
<feature type="domain" description="Glycosyl transferase family 1" evidence="1">
    <location>
        <begin position="189"/>
        <end position="347"/>
    </location>
</feature>
<evidence type="ECO:0000313" key="3">
    <source>
        <dbReference type="EMBL" id="MFC3977741.1"/>
    </source>
</evidence>
<dbReference type="EC" id="2.4.-.-" evidence="3"/>
<dbReference type="InterPro" id="IPR028098">
    <property type="entry name" value="Glyco_trans_4-like_N"/>
</dbReference>
<evidence type="ECO:0000259" key="2">
    <source>
        <dbReference type="Pfam" id="PF13439"/>
    </source>
</evidence>
<dbReference type="RefSeq" id="WP_241294681.1">
    <property type="nucleotide sequence ID" value="NZ_JAKZGR010000007.1"/>
</dbReference>
<dbReference type="SUPFAM" id="SSF53756">
    <property type="entry name" value="UDP-Glycosyltransferase/glycogen phosphorylase"/>
    <property type="match status" value="1"/>
</dbReference>
<gene>
    <name evidence="3" type="ORF">ACFOUP_15240</name>
</gene>
<dbReference type="Gene3D" id="3.40.50.2000">
    <property type="entry name" value="Glycogen Phosphorylase B"/>
    <property type="match status" value="2"/>
</dbReference>
<name>A0ABV8EPU9_9BACT</name>
<keyword evidence="3" id="KW-0328">Glycosyltransferase</keyword>
<protein>
    <submittedName>
        <fullName evidence="3">Glycosyltransferase family 4 protein</fullName>
        <ecNumber evidence="3">2.4.-.-</ecNumber>
    </submittedName>
</protein>
<accession>A0ABV8EPU9</accession>
<proteinExistence type="predicted"/>
<dbReference type="PANTHER" id="PTHR12526">
    <property type="entry name" value="GLYCOSYLTRANSFERASE"/>
    <property type="match status" value="1"/>
</dbReference>
<dbReference type="CDD" id="cd03801">
    <property type="entry name" value="GT4_PimA-like"/>
    <property type="match status" value="1"/>
</dbReference>